<dbReference type="AlphaFoldDB" id="A0A6J6DD91"/>
<reference evidence="1" key="1">
    <citation type="submission" date="2020-05" db="EMBL/GenBank/DDBJ databases">
        <authorList>
            <person name="Chiriac C."/>
            <person name="Salcher M."/>
            <person name="Ghai R."/>
            <person name="Kavagutti S V."/>
        </authorList>
    </citation>
    <scope>NUCLEOTIDE SEQUENCE</scope>
</reference>
<dbReference type="EMBL" id="CAEZTJ010000012">
    <property type="protein sequence ID" value="CAB4561175.1"/>
    <property type="molecule type" value="Genomic_DNA"/>
</dbReference>
<gene>
    <name evidence="1" type="ORF">UFOPK1650_00184</name>
</gene>
<sequence>MSEVIEEKSRLGGKRSDRGIRTHRTDRLGAALRHRREDDAKLFLGVTEGTLTTDYGCMRIEDVFTRRKIRKPHDAGIKPLAVRCFRRQTILDLVILDDAAFFDINKEHFPGLKSTFALDSISGNLQNSHFTREDDHPVICDPESRWP</sequence>
<organism evidence="1">
    <name type="scientific">freshwater metagenome</name>
    <dbReference type="NCBI Taxonomy" id="449393"/>
    <lineage>
        <taxon>unclassified sequences</taxon>
        <taxon>metagenomes</taxon>
        <taxon>ecological metagenomes</taxon>
    </lineage>
</organism>
<accession>A0A6J6DD91</accession>
<name>A0A6J6DD91_9ZZZZ</name>
<protein>
    <submittedName>
        <fullName evidence="1">Unannotated protein</fullName>
    </submittedName>
</protein>
<evidence type="ECO:0000313" key="1">
    <source>
        <dbReference type="EMBL" id="CAB4561175.1"/>
    </source>
</evidence>
<proteinExistence type="predicted"/>